<reference evidence="1" key="1">
    <citation type="submission" date="2019-08" db="EMBL/GenBank/DDBJ databases">
        <authorList>
            <person name="Kucharzyk K."/>
            <person name="Murdoch R.W."/>
            <person name="Higgins S."/>
            <person name="Loffler F."/>
        </authorList>
    </citation>
    <scope>NUCLEOTIDE SEQUENCE</scope>
</reference>
<accession>A0A645I693</accession>
<dbReference type="EMBL" id="VSSQ01106904">
    <property type="protein sequence ID" value="MPN46322.1"/>
    <property type="molecule type" value="Genomic_DNA"/>
</dbReference>
<dbReference type="AlphaFoldDB" id="A0A645I693"/>
<gene>
    <name evidence="1" type="ORF">SDC9_193908</name>
</gene>
<protein>
    <submittedName>
        <fullName evidence="1">Uncharacterized protein</fullName>
    </submittedName>
</protein>
<sequence>MKLKRKPPQTKIEKEAIIEVMRKNLQENNILNKAKVNKITKTLKRPLGVFVLVIGFLKVLREIL</sequence>
<evidence type="ECO:0000313" key="1">
    <source>
        <dbReference type="EMBL" id="MPN46322.1"/>
    </source>
</evidence>
<comment type="caution">
    <text evidence="1">The sequence shown here is derived from an EMBL/GenBank/DDBJ whole genome shotgun (WGS) entry which is preliminary data.</text>
</comment>
<proteinExistence type="predicted"/>
<organism evidence="1">
    <name type="scientific">bioreactor metagenome</name>
    <dbReference type="NCBI Taxonomy" id="1076179"/>
    <lineage>
        <taxon>unclassified sequences</taxon>
        <taxon>metagenomes</taxon>
        <taxon>ecological metagenomes</taxon>
    </lineage>
</organism>
<name>A0A645I693_9ZZZZ</name>